<gene>
    <name evidence="2" type="ORF">Tci_023206</name>
</gene>
<dbReference type="InterPro" id="IPR013746">
    <property type="entry name" value="HMG_CoA_synt_C_dom"/>
</dbReference>
<accession>A0A6L2KP61</accession>
<dbReference type="AlphaFoldDB" id="A0A6L2KP61"/>
<dbReference type="Gene3D" id="3.40.47.10">
    <property type="match status" value="1"/>
</dbReference>
<dbReference type="GO" id="GO:0006084">
    <property type="term" value="P:acetyl-CoA metabolic process"/>
    <property type="evidence" value="ECO:0007669"/>
    <property type="project" value="InterPro"/>
</dbReference>
<dbReference type="InterPro" id="IPR016039">
    <property type="entry name" value="Thiolase-like"/>
</dbReference>
<reference evidence="2" key="1">
    <citation type="journal article" date="2019" name="Sci. Rep.">
        <title>Draft genome of Tanacetum cinerariifolium, the natural source of mosquito coil.</title>
        <authorList>
            <person name="Yamashiro T."/>
            <person name="Shiraishi A."/>
            <person name="Satake H."/>
            <person name="Nakayama K."/>
        </authorList>
    </citation>
    <scope>NUCLEOTIDE SEQUENCE</scope>
</reference>
<dbReference type="EMBL" id="BKCJ010002835">
    <property type="protein sequence ID" value="GEU51228.1"/>
    <property type="molecule type" value="Genomic_DNA"/>
</dbReference>
<sequence>MSLQQQEVNKKIVYPPNIFSLFTFWPPATTPDDSAISVQDLTWILFTTRTSPSICGLNFMFPRLERSSSVLVTCLYMYSLDSEQCMFAVDGEHTEETRSGATEPETNQNLNDCASCYNIHGYISLTVFGPGSATLKDKAIFRGEKFKSLAQGLVQMEIVGQITTEKRRRIVIRYKDKAIFRGEKFKSLAQGLMQMEIGAKLIDSVLDVVKKETENCYSLQVSSKKFVELMHLVEHIYGGKDYVTSKETIHLAPGTYYLTEVDSR</sequence>
<protein>
    <submittedName>
        <fullName evidence="2">Hydroxymethylglutaryl-CoA synthase-like</fullName>
    </submittedName>
</protein>
<dbReference type="Pfam" id="PF08540">
    <property type="entry name" value="HMG_CoA_synt_C"/>
    <property type="match status" value="1"/>
</dbReference>
<organism evidence="2">
    <name type="scientific">Tanacetum cinerariifolium</name>
    <name type="common">Dalmatian daisy</name>
    <name type="synonym">Chrysanthemum cinerariifolium</name>
    <dbReference type="NCBI Taxonomy" id="118510"/>
    <lineage>
        <taxon>Eukaryota</taxon>
        <taxon>Viridiplantae</taxon>
        <taxon>Streptophyta</taxon>
        <taxon>Embryophyta</taxon>
        <taxon>Tracheophyta</taxon>
        <taxon>Spermatophyta</taxon>
        <taxon>Magnoliopsida</taxon>
        <taxon>eudicotyledons</taxon>
        <taxon>Gunneridae</taxon>
        <taxon>Pentapetalae</taxon>
        <taxon>asterids</taxon>
        <taxon>campanulids</taxon>
        <taxon>Asterales</taxon>
        <taxon>Asteraceae</taxon>
        <taxon>Asteroideae</taxon>
        <taxon>Anthemideae</taxon>
        <taxon>Anthemidinae</taxon>
        <taxon>Tanacetum</taxon>
    </lineage>
</organism>
<evidence type="ECO:0000259" key="1">
    <source>
        <dbReference type="Pfam" id="PF08540"/>
    </source>
</evidence>
<feature type="domain" description="Hydroxymethylglutaryl-coenzyme A synthase C-terminal" evidence="1">
    <location>
        <begin position="202"/>
        <end position="263"/>
    </location>
</feature>
<comment type="caution">
    <text evidence="2">The sequence shown here is derived from an EMBL/GenBank/DDBJ whole genome shotgun (WGS) entry which is preliminary data.</text>
</comment>
<dbReference type="GO" id="GO:0010142">
    <property type="term" value="P:farnesyl diphosphate biosynthetic process, mevalonate pathway"/>
    <property type="evidence" value="ECO:0007669"/>
    <property type="project" value="InterPro"/>
</dbReference>
<name>A0A6L2KP61_TANCI</name>
<proteinExistence type="predicted"/>
<evidence type="ECO:0000313" key="2">
    <source>
        <dbReference type="EMBL" id="GEU51228.1"/>
    </source>
</evidence>
<dbReference type="GO" id="GO:0004421">
    <property type="term" value="F:hydroxymethylglutaryl-CoA synthase activity"/>
    <property type="evidence" value="ECO:0007669"/>
    <property type="project" value="InterPro"/>
</dbReference>